<sequence length="557" mass="61510">MADLHRINVFITFIIITISTNARGMEKEAQEEPNPLIQVATQLLQDQLQNQGGGGGQGLGGVLQNLLQSDGGRHLGNMLMGAAKANNEGNAADILSGLGSLLASSGQDKSNGGLDPQLIGQMVSMFANQAMSNDNGDEGNNNVDINNNEIKKSKTKKASSNDAGVDWESMLNLASTFMAAQQGENGGGWEGLLNMLPMFLGSGNFNDVTKMPNKHQQHKATSYLPPFMETLYDYWDHFKSSELGQTLWHNSGLEATAQLFTDKDGHFEMGRIFMSLENPSFRRRWIKALTGFVAEWIAHISDPATQARYLATIQFVGNGFLKAQGYSKAALFDPARPSESLSMMMNAIFKRQFGLKVNSATYIKPAVSYIQEVLKLGHNRGISLMKLNSKEIQSKLAETLNGELIEPLLRVWRAYQYGTRNPSCDLYVMCAVNQNDPSADPQARLRPGITKLASITASWFLSSNTGTPFWEMYAAATEEHKCQEQITIAAWAITYANDHEAARRARREFNVALEVSTVGKWRKRLLETGRMQKIKPPGRPRISTGAETTKRIVEAFD</sequence>
<feature type="chain" id="PRO_5042163138" evidence="2">
    <location>
        <begin position="25"/>
        <end position="557"/>
    </location>
</feature>
<evidence type="ECO:0000313" key="4">
    <source>
        <dbReference type="Proteomes" id="UP001233999"/>
    </source>
</evidence>
<dbReference type="EMBL" id="JASPKZ010000043">
    <property type="protein sequence ID" value="KAJ9600877.1"/>
    <property type="molecule type" value="Genomic_DNA"/>
</dbReference>
<dbReference type="Proteomes" id="UP001233999">
    <property type="component" value="Unassembled WGS sequence"/>
</dbReference>
<feature type="signal peptide" evidence="2">
    <location>
        <begin position="1"/>
        <end position="24"/>
    </location>
</feature>
<reference evidence="3" key="1">
    <citation type="journal article" date="2023" name="IScience">
        <title>Live-bearing cockroach genome reveals convergent evolutionary mechanisms linked to viviparity in insects and beyond.</title>
        <authorList>
            <person name="Fouks B."/>
            <person name="Harrison M.C."/>
            <person name="Mikhailova A.A."/>
            <person name="Marchal E."/>
            <person name="English S."/>
            <person name="Carruthers M."/>
            <person name="Jennings E.C."/>
            <person name="Chiamaka E.L."/>
            <person name="Frigard R.A."/>
            <person name="Pippel M."/>
            <person name="Attardo G.M."/>
            <person name="Benoit J.B."/>
            <person name="Bornberg-Bauer E."/>
            <person name="Tobe S.S."/>
        </authorList>
    </citation>
    <scope>NUCLEOTIDE SEQUENCE</scope>
    <source>
        <strain evidence="3">Stay&amp;Tobe</strain>
    </source>
</reference>
<comment type="caution">
    <text evidence="3">The sequence shown here is derived from an EMBL/GenBank/DDBJ whole genome shotgun (WGS) entry which is preliminary data.</text>
</comment>
<accession>A0AAD8AKQ3</accession>
<organism evidence="3 4">
    <name type="scientific">Diploptera punctata</name>
    <name type="common">Pacific beetle cockroach</name>
    <dbReference type="NCBI Taxonomy" id="6984"/>
    <lineage>
        <taxon>Eukaryota</taxon>
        <taxon>Metazoa</taxon>
        <taxon>Ecdysozoa</taxon>
        <taxon>Arthropoda</taxon>
        <taxon>Hexapoda</taxon>
        <taxon>Insecta</taxon>
        <taxon>Pterygota</taxon>
        <taxon>Neoptera</taxon>
        <taxon>Polyneoptera</taxon>
        <taxon>Dictyoptera</taxon>
        <taxon>Blattodea</taxon>
        <taxon>Blaberoidea</taxon>
        <taxon>Blaberidae</taxon>
        <taxon>Diplopterinae</taxon>
        <taxon>Diploptera</taxon>
    </lineage>
</organism>
<evidence type="ECO:0000313" key="3">
    <source>
        <dbReference type="EMBL" id="KAJ9600877.1"/>
    </source>
</evidence>
<feature type="compositionally biased region" description="Low complexity" evidence="1">
    <location>
        <begin position="138"/>
        <end position="148"/>
    </location>
</feature>
<dbReference type="AlphaFoldDB" id="A0AAD8AKQ3"/>
<keyword evidence="4" id="KW-1185">Reference proteome</keyword>
<keyword evidence="2" id="KW-0732">Signal</keyword>
<reference evidence="3" key="2">
    <citation type="submission" date="2023-05" db="EMBL/GenBank/DDBJ databases">
        <authorList>
            <person name="Fouks B."/>
        </authorList>
    </citation>
    <scope>NUCLEOTIDE SEQUENCE</scope>
    <source>
        <strain evidence="3">Stay&amp;Tobe</strain>
        <tissue evidence="3">Testes</tissue>
    </source>
</reference>
<name>A0AAD8AKQ3_DIPPU</name>
<feature type="non-terminal residue" evidence="3">
    <location>
        <position position="1"/>
    </location>
</feature>
<feature type="region of interest" description="Disordered" evidence="1">
    <location>
        <begin position="130"/>
        <end position="161"/>
    </location>
</feature>
<evidence type="ECO:0000256" key="1">
    <source>
        <dbReference type="SAM" id="MobiDB-lite"/>
    </source>
</evidence>
<gene>
    <name evidence="3" type="ORF">L9F63_000989</name>
</gene>
<evidence type="ECO:0000256" key="2">
    <source>
        <dbReference type="SAM" id="SignalP"/>
    </source>
</evidence>
<protein>
    <submittedName>
        <fullName evidence="3">Uncharacterized protein</fullName>
    </submittedName>
</protein>
<proteinExistence type="predicted"/>